<feature type="transmembrane region" description="Helical" evidence="1">
    <location>
        <begin position="120"/>
        <end position="138"/>
    </location>
</feature>
<feature type="transmembrane region" description="Helical" evidence="1">
    <location>
        <begin position="6"/>
        <end position="27"/>
    </location>
</feature>
<keyword evidence="3" id="KW-1185">Reference proteome</keyword>
<evidence type="ECO:0008006" key="4">
    <source>
        <dbReference type="Google" id="ProtNLM"/>
    </source>
</evidence>
<dbReference type="EMBL" id="JBBDGN010000001">
    <property type="protein sequence ID" value="MEJ1090597.1"/>
    <property type="molecule type" value="Genomic_DNA"/>
</dbReference>
<keyword evidence="1" id="KW-1133">Transmembrane helix</keyword>
<comment type="caution">
    <text evidence="2">The sequence shown here is derived from an EMBL/GenBank/DDBJ whole genome shotgun (WGS) entry which is preliminary data.</text>
</comment>
<protein>
    <recommendedName>
        <fullName evidence="4">Integral membrane protein</fullName>
    </recommendedName>
</protein>
<reference evidence="2 3" key="1">
    <citation type="submission" date="2024-02" db="EMBL/GenBank/DDBJ databases">
        <authorList>
            <person name="Saticioglu I.B."/>
        </authorList>
    </citation>
    <scope>NUCLEOTIDE SEQUENCE [LARGE SCALE GENOMIC DNA]</scope>
    <source>
        <strain evidence="2 3">Mu-43</strain>
    </source>
</reference>
<dbReference type="RefSeq" id="WP_337317126.1">
    <property type="nucleotide sequence ID" value="NZ_JBBDGN010000001.1"/>
</dbReference>
<evidence type="ECO:0000313" key="2">
    <source>
        <dbReference type="EMBL" id="MEJ1090597.1"/>
    </source>
</evidence>
<keyword evidence="1" id="KW-0812">Transmembrane</keyword>
<feature type="transmembrane region" description="Helical" evidence="1">
    <location>
        <begin position="34"/>
        <end position="53"/>
    </location>
</feature>
<evidence type="ECO:0000256" key="1">
    <source>
        <dbReference type="SAM" id="Phobius"/>
    </source>
</evidence>
<dbReference type="Proteomes" id="UP001366085">
    <property type="component" value="Unassembled WGS sequence"/>
</dbReference>
<organism evidence="2 3">
    <name type="scientific">Microbacterium istanbulense</name>
    <dbReference type="NCBI Taxonomy" id="3122049"/>
    <lineage>
        <taxon>Bacteria</taxon>
        <taxon>Bacillati</taxon>
        <taxon>Actinomycetota</taxon>
        <taxon>Actinomycetes</taxon>
        <taxon>Micrococcales</taxon>
        <taxon>Microbacteriaceae</taxon>
        <taxon>Microbacterium</taxon>
    </lineage>
</organism>
<feature type="transmembrane region" description="Helical" evidence="1">
    <location>
        <begin position="65"/>
        <end position="83"/>
    </location>
</feature>
<feature type="transmembrane region" description="Helical" evidence="1">
    <location>
        <begin position="150"/>
        <end position="170"/>
    </location>
</feature>
<gene>
    <name evidence="2" type="ORF">WDU93_02735</name>
</gene>
<evidence type="ECO:0000313" key="3">
    <source>
        <dbReference type="Proteomes" id="UP001366085"/>
    </source>
</evidence>
<proteinExistence type="predicted"/>
<sequence length="182" mass="19441">MIVGLIIACEIGFWVLIALGLIARYVLRRPRLGAVLLVLTPVVDLVLLLAVGVDLRTGGDATRAHAIAAIYLGFSIVYGHRMIRWADAWFAHRFADGPRPVRLYGAAYAKACWQGVVRTALAAGIAAGVLVLLIAIAAPGADTDALAATYRVLAIILGAETVWAVSYTIWPRREPARVASEA</sequence>
<name>A0ABU8LJV9_9MICO</name>
<keyword evidence="1" id="KW-0472">Membrane</keyword>
<accession>A0ABU8LJV9</accession>